<comment type="caution">
    <text evidence="1">The sequence shown here is derived from an EMBL/GenBank/DDBJ whole genome shotgun (WGS) entry which is preliminary data.</text>
</comment>
<dbReference type="Gene3D" id="3.90.1690.10">
    <property type="entry name" value="phage-related protein like domain"/>
    <property type="match status" value="1"/>
</dbReference>
<keyword evidence="2" id="KW-1185">Reference proteome</keyword>
<evidence type="ECO:0000313" key="2">
    <source>
        <dbReference type="Proteomes" id="UP001597183"/>
    </source>
</evidence>
<gene>
    <name evidence="1" type="ORF">ACFQ5G_12620</name>
</gene>
<dbReference type="RefSeq" id="WP_317786528.1">
    <property type="nucleotide sequence ID" value="NZ_AP028461.1"/>
</dbReference>
<evidence type="ECO:0008006" key="3">
    <source>
        <dbReference type="Google" id="ProtNLM"/>
    </source>
</evidence>
<proteinExistence type="predicted"/>
<accession>A0ABW4A641</accession>
<protein>
    <recommendedName>
        <fullName evidence="3">Phage major capsid protein</fullName>
    </recommendedName>
</protein>
<evidence type="ECO:0000313" key="1">
    <source>
        <dbReference type="EMBL" id="MFD1366190.1"/>
    </source>
</evidence>
<name>A0ABW4A641_9ACTN</name>
<dbReference type="Proteomes" id="UP001597183">
    <property type="component" value="Unassembled WGS sequence"/>
</dbReference>
<dbReference type="InterPro" id="IPR053738">
    <property type="entry name" value="Lambda_capsid_assembly"/>
</dbReference>
<dbReference type="EMBL" id="JBHTMK010000016">
    <property type="protein sequence ID" value="MFD1366190.1"/>
    <property type="molecule type" value="Genomic_DNA"/>
</dbReference>
<sequence length="308" mass="33011">MPGTYPAAAPTLSGDTLTISRLLQNPAFIARVLRTFRNLRFVSDQILTQRFRSNGGAVLYDQSEPFVSDRTVEAVAPGSEYPFASLPTGTAAIAAIVKWGQKHRLTDEEIARSAYAGDAIGRSMQKVVNSVIKQVDAVSMSAIQSAAADTATAGTWDNATAANRKPLDDILLGVQRIEDRNQGYTPDTLVVSPKAYTYLMLSELIATLRQRESTDNPVYTGEIEKVAGLTILKTPALTTSVLVLDSKSLGGMADEMDGAPGYAVSDLAVQVKAIRHDDLDAWDLQARRKTVPVVLEGGAVEEITGVVS</sequence>
<organism evidence="1 2">
    <name type="scientific">Actinoplanes sichuanensis</name>
    <dbReference type="NCBI Taxonomy" id="512349"/>
    <lineage>
        <taxon>Bacteria</taxon>
        <taxon>Bacillati</taxon>
        <taxon>Actinomycetota</taxon>
        <taxon>Actinomycetes</taxon>
        <taxon>Micromonosporales</taxon>
        <taxon>Micromonosporaceae</taxon>
        <taxon>Actinoplanes</taxon>
    </lineage>
</organism>
<reference evidence="2" key="1">
    <citation type="journal article" date="2019" name="Int. J. Syst. Evol. Microbiol.">
        <title>The Global Catalogue of Microorganisms (GCM) 10K type strain sequencing project: providing services to taxonomists for standard genome sequencing and annotation.</title>
        <authorList>
            <consortium name="The Broad Institute Genomics Platform"/>
            <consortium name="The Broad Institute Genome Sequencing Center for Infectious Disease"/>
            <person name="Wu L."/>
            <person name="Ma J."/>
        </authorList>
    </citation>
    <scope>NUCLEOTIDE SEQUENCE [LARGE SCALE GENOMIC DNA]</scope>
    <source>
        <strain evidence="2">CCM 7526</strain>
    </source>
</reference>
<dbReference type="Pfam" id="PF25209">
    <property type="entry name" value="Phage_capsid_4"/>
    <property type="match status" value="1"/>
</dbReference>